<comment type="caution">
    <text evidence="1">The sequence shown here is derived from an EMBL/GenBank/DDBJ whole genome shotgun (WGS) entry which is preliminary data.</text>
</comment>
<evidence type="ECO:0000313" key="1">
    <source>
        <dbReference type="EMBL" id="KAG0140701.1"/>
    </source>
</evidence>
<gene>
    <name evidence="1" type="ORF">CROQUDRAFT_689249</name>
</gene>
<reference evidence="1" key="1">
    <citation type="submission" date="2013-11" db="EMBL/GenBank/DDBJ databases">
        <title>Genome sequence of the fusiform rust pathogen reveals effectors for host alternation and coevolution with pine.</title>
        <authorList>
            <consortium name="DOE Joint Genome Institute"/>
            <person name="Smith K."/>
            <person name="Pendleton A."/>
            <person name="Kubisiak T."/>
            <person name="Anderson C."/>
            <person name="Salamov A."/>
            <person name="Aerts A."/>
            <person name="Riley R."/>
            <person name="Clum A."/>
            <person name="Lindquist E."/>
            <person name="Ence D."/>
            <person name="Campbell M."/>
            <person name="Kronenberg Z."/>
            <person name="Feau N."/>
            <person name="Dhillon B."/>
            <person name="Hamelin R."/>
            <person name="Burleigh J."/>
            <person name="Smith J."/>
            <person name="Yandell M."/>
            <person name="Nelson C."/>
            <person name="Grigoriev I."/>
            <person name="Davis J."/>
        </authorList>
    </citation>
    <scope>NUCLEOTIDE SEQUENCE</scope>
    <source>
        <strain evidence="1">G11</strain>
    </source>
</reference>
<evidence type="ECO:0000313" key="2">
    <source>
        <dbReference type="Proteomes" id="UP000886653"/>
    </source>
</evidence>
<proteinExistence type="predicted"/>
<organism evidence="1 2">
    <name type="scientific">Cronartium quercuum f. sp. fusiforme G11</name>
    <dbReference type="NCBI Taxonomy" id="708437"/>
    <lineage>
        <taxon>Eukaryota</taxon>
        <taxon>Fungi</taxon>
        <taxon>Dikarya</taxon>
        <taxon>Basidiomycota</taxon>
        <taxon>Pucciniomycotina</taxon>
        <taxon>Pucciniomycetes</taxon>
        <taxon>Pucciniales</taxon>
        <taxon>Coleosporiaceae</taxon>
        <taxon>Cronartium</taxon>
    </lineage>
</organism>
<dbReference type="EMBL" id="MU167425">
    <property type="protein sequence ID" value="KAG0140701.1"/>
    <property type="molecule type" value="Genomic_DNA"/>
</dbReference>
<dbReference type="AlphaFoldDB" id="A0A9P6NBH2"/>
<dbReference type="Proteomes" id="UP000886653">
    <property type="component" value="Unassembled WGS sequence"/>
</dbReference>
<name>A0A9P6NBH2_9BASI</name>
<sequence length="252" mass="29303">MVDSAWIKFYQRSEFRSSGLEKDTHRFPQDQIVAYRAIKGEDLIQQKPSLFEGKYDILKTNKNRLEVVLNEKIPVYDSEKDISVAGWPQSRGEEIGTKDEFFESALTYFVELMKQWFSEYEAILKEVRQGLDWKELYSNRVKFCVEFLEIAPGLIVHHLEFGNSVPNLQSLSWALVFKWLHQYSATLHNIVNNHSTSPQGGLLLKKAYFKAAIHSIEGDRQSYHISLLKTKKVGDFQATTFRVPSLPYLKLY</sequence>
<accession>A0A9P6NBH2</accession>
<keyword evidence="2" id="KW-1185">Reference proteome</keyword>
<protein>
    <submittedName>
        <fullName evidence="1">Uncharacterized protein</fullName>
    </submittedName>
</protein>